<dbReference type="EMBL" id="MN099284">
    <property type="protein sequence ID" value="QKV49937.1"/>
    <property type="molecule type" value="Genomic_DNA"/>
</dbReference>
<feature type="domain" description="Chitin-binding type-2" evidence="2">
    <location>
        <begin position="36"/>
        <end position="90"/>
    </location>
</feature>
<dbReference type="OrthoDB" id="24819at10239"/>
<sequence length="98" mass="11491">MDLFQFSTLIFVVLIIIKIIIYHNIKNLQKKTWFMNQLCVKGYYGYVSDPFECDSYYKCPEGLKLYCGQNEQFDADQIGCVAYTGDGCYEAKKRRLLD</sequence>
<evidence type="ECO:0000256" key="1">
    <source>
        <dbReference type="SAM" id="Phobius"/>
    </source>
</evidence>
<dbReference type="SUPFAM" id="SSF57625">
    <property type="entry name" value="Invertebrate chitin-binding proteins"/>
    <property type="match status" value="1"/>
</dbReference>
<evidence type="ECO:0000313" key="10">
    <source>
        <dbReference type="EMBL" id="QKV50055.1"/>
    </source>
</evidence>
<accession>Q9DW18</accession>
<protein>
    <submittedName>
        <fullName evidence="8 9">ORF12 protein</fullName>
    </submittedName>
    <submittedName>
        <fullName evidence="4">PxGV-Corf12 protein</fullName>
    </submittedName>
    <submittedName>
        <fullName evidence="5">PxGV-Korf12 protein</fullName>
    </submittedName>
    <submittedName>
        <fullName evidence="6">PxGV-Morf12 protein</fullName>
    </submittedName>
    <submittedName>
        <fullName evidence="7">PxGV-Torf12 protein</fullName>
    </submittedName>
    <submittedName>
        <fullName evidence="3">PxORF12 peptide</fullName>
    </submittedName>
</protein>
<reference evidence="4" key="3">
    <citation type="submission" date="2016-01" db="EMBL/GenBank/DDBJ databases">
        <title>Complete Genome Sequences of Four Plutella xylostella Granulovirus Isolates.</title>
        <authorList>
            <person name="Spence R.J."/>
            <person name="Noune C."/>
            <person name="Hauxwell C."/>
        </authorList>
    </citation>
    <scope>NUCLEOTIDE SEQUENCE</scope>
    <source>
        <strain evidence="4">PxGV_C</strain>
        <strain evidence="5">PxGV_K</strain>
        <strain evidence="6">PxGV_M</strain>
        <strain evidence="7">PxGV_T</strain>
    </source>
</reference>
<dbReference type="PROSITE" id="PS50940">
    <property type="entry name" value="CHIT_BIND_II"/>
    <property type="match status" value="1"/>
</dbReference>
<evidence type="ECO:0000313" key="11">
    <source>
        <dbReference type="EMBL" id="QKV50173.1"/>
    </source>
</evidence>
<dbReference type="Proteomes" id="UP000201310">
    <property type="component" value="Segment"/>
</dbReference>
<evidence type="ECO:0000313" key="12">
    <source>
        <dbReference type="Proteomes" id="UP000201310"/>
    </source>
</evidence>
<keyword evidence="1" id="KW-0812">Transmembrane</keyword>
<organism evidence="3 12">
    <name type="scientific">Plutella xylostella granulovirus</name>
    <dbReference type="NCBI Taxonomy" id="98383"/>
    <lineage>
        <taxon>Viruses</taxon>
        <taxon>Viruses incertae sedis</taxon>
        <taxon>Naldaviricetes</taxon>
        <taxon>Lefavirales</taxon>
        <taxon>Baculoviridae</taxon>
        <taxon>Betabaculovirus</taxon>
        <taxon>Betabaculovirus pluxylostellae</taxon>
    </lineage>
</organism>
<dbReference type="GO" id="GO:0008061">
    <property type="term" value="F:chitin binding"/>
    <property type="evidence" value="ECO:0007669"/>
    <property type="project" value="InterPro"/>
</dbReference>
<evidence type="ECO:0000313" key="8">
    <source>
        <dbReference type="EMBL" id="ANY57531.1"/>
    </source>
</evidence>
<reference evidence="3 12" key="1">
    <citation type="journal article" date="2000" name="Virology">
        <title>Sequence analysis of the Plutella xylostella granulovirus genome.</title>
        <authorList>
            <person name="Hashimoto Y."/>
            <person name="Hayakawa T."/>
            <person name="Ueno Y."/>
            <person name="Fujita T."/>
            <person name="Sano Y."/>
            <person name="Matsumoto T."/>
        </authorList>
    </citation>
    <scope>NUCLEOTIDE SEQUENCE [LARGE SCALE GENOMIC DNA]</scope>
    <source>
        <strain evidence="3 12">K1</strain>
    </source>
</reference>
<dbReference type="EMBL" id="KU529792">
    <property type="protein sequence ID" value="AMQ35741.1"/>
    <property type="molecule type" value="Genomic_DNA"/>
</dbReference>
<dbReference type="EMBL" id="KU529791">
    <property type="protein sequence ID" value="AMQ35624.1"/>
    <property type="molecule type" value="Genomic_DNA"/>
</dbReference>
<dbReference type="SMART" id="SM00494">
    <property type="entry name" value="ChtBD2"/>
    <property type="match status" value="1"/>
</dbReference>
<evidence type="ECO:0000313" key="5">
    <source>
        <dbReference type="EMBL" id="AMQ35741.1"/>
    </source>
</evidence>
<dbReference type="InterPro" id="IPR036508">
    <property type="entry name" value="Chitin-bd_dom_sf"/>
</dbReference>
<dbReference type="RefSeq" id="NP_068231.1">
    <property type="nucleotide sequence ID" value="NC_002593.1"/>
</dbReference>
<dbReference type="GO" id="GO:0005576">
    <property type="term" value="C:extracellular region"/>
    <property type="evidence" value="ECO:0007669"/>
    <property type="project" value="InterPro"/>
</dbReference>
<evidence type="ECO:0000313" key="9">
    <source>
        <dbReference type="EMBL" id="QKV49937.1"/>
    </source>
</evidence>
<dbReference type="CAZy" id="CBM14">
    <property type="family name" value="Carbohydrate-Binding Module Family 14"/>
</dbReference>
<keyword evidence="1" id="KW-1133">Transmembrane helix</keyword>
<evidence type="ECO:0000313" key="3">
    <source>
        <dbReference type="EMBL" id="AAG27310.1"/>
    </source>
</evidence>
<evidence type="ECO:0000313" key="7">
    <source>
        <dbReference type="EMBL" id="AMQ35975.1"/>
    </source>
</evidence>
<dbReference type="EMBL" id="AF270937">
    <property type="protein sequence ID" value="AAG27310.1"/>
    <property type="molecule type" value="Genomic_DNA"/>
</dbReference>
<gene>
    <name evidence="3" type="primary">Pxorf12</name>
    <name evidence="9" type="synonym">ORF12</name>
    <name evidence="8" type="synonym">PlxyGV012</name>
    <name evidence="4" type="synonym">PxGV-Corf12</name>
    <name evidence="5" type="synonym">PxGV-Korf12</name>
    <name evidence="6" type="synonym">PxGV-Morf12</name>
    <name evidence="7" type="synonym">PxGV-Torf12</name>
</gene>
<dbReference type="EMBL" id="KU666537">
    <property type="protein sequence ID" value="ANY57531.1"/>
    <property type="molecule type" value="Genomic_DNA"/>
</dbReference>
<evidence type="ECO:0000313" key="6">
    <source>
        <dbReference type="EMBL" id="AMQ35858.1"/>
    </source>
</evidence>
<reference evidence="9" key="4">
    <citation type="submission" date="2019-06" db="EMBL/GenBank/DDBJ databases">
        <title>Plutella xylostella granulovirus.</title>
        <authorList>
            <person name="Li L."/>
            <person name="Zhang M."/>
        </authorList>
    </citation>
    <scope>NUCLEOTIDE SEQUENCE</scope>
    <source>
        <strain evidence="10">PlxyGV_B</strain>
        <strain evidence="11">PlxyGV_NW</strain>
        <strain evidence="9">PlxyGV_W</strain>
    </source>
</reference>
<dbReference type="EMBL" id="KU529793">
    <property type="protein sequence ID" value="AMQ35858.1"/>
    <property type="molecule type" value="Genomic_DNA"/>
</dbReference>
<proteinExistence type="predicted"/>
<dbReference type="EMBL" id="MN099285">
    <property type="protein sequence ID" value="QKV50055.1"/>
    <property type="molecule type" value="Genomic_DNA"/>
</dbReference>
<dbReference type="EMBL" id="MN099286">
    <property type="protein sequence ID" value="QKV50173.1"/>
    <property type="molecule type" value="Genomic_DNA"/>
</dbReference>
<keyword evidence="12" id="KW-1185">Reference proteome</keyword>
<feature type="transmembrane region" description="Helical" evidence="1">
    <location>
        <begin position="6"/>
        <end position="25"/>
    </location>
</feature>
<dbReference type="KEGG" id="vg:912129"/>
<dbReference type="EMBL" id="KU529794">
    <property type="protein sequence ID" value="AMQ35975.1"/>
    <property type="molecule type" value="Genomic_DNA"/>
</dbReference>
<dbReference type="InterPro" id="IPR002557">
    <property type="entry name" value="Chitin-bd_dom"/>
</dbReference>
<reference evidence="8" key="2">
    <citation type="journal article" date="2016" name="Arch. Virol.">
        <title>The comparative analysis of complete genome sequences from two South African betabaculoviruses: Phthorimaea operculella granulovirus and Plutella xylostella granulovirus.</title>
        <authorList>
            <person name="Jukes M.D."/>
            <person name="Motsoeneng B.M."/>
            <person name="Knox C.M."/>
            <person name="Hill M.P."/>
            <person name="Moore S.D."/>
        </authorList>
    </citation>
    <scope>NUCLEOTIDE SEQUENCE</scope>
    <source>
        <strain evidence="8">SA</strain>
    </source>
</reference>
<dbReference type="GeneID" id="912129"/>
<evidence type="ECO:0000259" key="2">
    <source>
        <dbReference type="PROSITE" id="PS50940"/>
    </source>
</evidence>
<name>Q9DW18_9BBAC</name>
<evidence type="ECO:0000313" key="4">
    <source>
        <dbReference type="EMBL" id="AMQ35624.1"/>
    </source>
</evidence>
<keyword evidence="1" id="KW-0472">Membrane</keyword>